<dbReference type="InterPro" id="IPR046433">
    <property type="entry name" value="ActCoA_hydro"/>
</dbReference>
<dbReference type="InterPro" id="IPR037171">
    <property type="entry name" value="NagB/RpiA_transferase-like"/>
</dbReference>
<proteinExistence type="predicted"/>
<organism evidence="2">
    <name type="scientific">Anisakis simplex</name>
    <name type="common">Herring worm</name>
    <dbReference type="NCBI Taxonomy" id="6269"/>
    <lineage>
        <taxon>Eukaryota</taxon>
        <taxon>Metazoa</taxon>
        <taxon>Ecdysozoa</taxon>
        <taxon>Nematoda</taxon>
        <taxon>Chromadorea</taxon>
        <taxon>Rhabditida</taxon>
        <taxon>Spirurina</taxon>
        <taxon>Ascaridomorpha</taxon>
        <taxon>Ascaridoidea</taxon>
        <taxon>Anisakidae</taxon>
        <taxon>Anisakis</taxon>
        <taxon>Anisakis simplex complex</taxon>
    </lineage>
</organism>
<accession>A0A0M3KI01</accession>
<reference evidence="2" key="1">
    <citation type="submission" date="2017-02" db="UniProtKB">
        <authorList>
            <consortium name="WormBaseParasite"/>
        </authorList>
    </citation>
    <scope>IDENTIFICATION</scope>
</reference>
<protein>
    <submittedName>
        <fullName evidence="2">AcetylCoA_hyd_C domain-containing protein</fullName>
    </submittedName>
</protein>
<dbReference type="WBParaSite" id="ASIM_0002061601-mRNA-1">
    <property type="protein sequence ID" value="ASIM_0002061601-mRNA-1"/>
    <property type="gene ID" value="ASIM_0002061601"/>
</dbReference>
<feature type="domain" description="Acetyl-CoA hydrolase/transferase C-terminal" evidence="1">
    <location>
        <begin position="31"/>
        <end position="138"/>
    </location>
</feature>
<dbReference type="PANTHER" id="PTHR21432:SF20">
    <property type="entry name" value="ACETYL-COA HYDROLASE"/>
    <property type="match status" value="1"/>
</dbReference>
<dbReference type="GO" id="GO:0005739">
    <property type="term" value="C:mitochondrion"/>
    <property type="evidence" value="ECO:0007669"/>
    <property type="project" value="TreeGrafter"/>
</dbReference>
<dbReference type="Pfam" id="PF13336">
    <property type="entry name" value="AcetylCoA_hyd_C"/>
    <property type="match status" value="1"/>
</dbReference>
<evidence type="ECO:0000313" key="2">
    <source>
        <dbReference type="WBParaSite" id="ASIM_0002061601-mRNA-1"/>
    </source>
</evidence>
<dbReference type="PANTHER" id="PTHR21432">
    <property type="entry name" value="ACETYL-COA HYDROLASE-RELATED"/>
    <property type="match status" value="1"/>
</dbReference>
<dbReference type="InterPro" id="IPR026888">
    <property type="entry name" value="AcetylCoA_hyd_C"/>
</dbReference>
<sequence>LKSISNHYEIGDSYGIVVINHDRSCSNDESFSVVADSVGERFLSGFGGQVDFIRGAAIGDDGLGKPIIALPAATKKGISKIVPYINQGAGVVTSRGHVHYVVTEYGIAQLWGKNMRQRAYELIKIAHPNHRAELEKAAFERLKVMPSAD</sequence>
<name>A0A0M3KI01_ANISI</name>
<dbReference type="Gene3D" id="3.40.1080.20">
    <property type="entry name" value="Acetyl-CoA hydrolase/transferase C-terminal domain"/>
    <property type="match status" value="1"/>
</dbReference>
<dbReference type="GO" id="GO:0006083">
    <property type="term" value="P:acetate metabolic process"/>
    <property type="evidence" value="ECO:0007669"/>
    <property type="project" value="InterPro"/>
</dbReference>
<dbReference type="InterPro" id="IPR038460">
    <property type="entry name" value="AcetylCoA_hyd_C_sf"/>
</dbReference>
<evidence type="ECO:0000259" key="1">
    <source>
        <dbReference type="Pfam" id="PF13336"/>
    </source>
</evidence>
<dbReference type="SUPFAM" id="SSF100950">
    <property type="entry name" value="NagB/RpiA/CoA transferase-like"/>
    <property type="match status" value="1"/>
</dbReference>
<dbReference type="GO" id="GO:0008775">
    <property type="term" value="F:acetate CoA-transferase activity"/>
    <property type="evidence" value="ECO:0007669"/>
    <property type="project" value="InterPro"/>
</dbReference>
<dbReference type="AlphaFoldDB" id="A0A0M3KI01"/>